<evidence type="ECO:0000313" key="4">
    <source>
        <dbReference type="EMBL" id="SJN30907.1"/>
    </source>
</evidence>
<dbReference type="Gene3D" id="2.60.120.10">
    <property type="entry name" value="Jelly Rolls"/>
    <property type="match status" value="1"/>
</dbReference>
<name>A0A1R4JFX1_9ACTN</name>
<dbReference type="Pfam" id="PF02311">
    <property type="entry name" value="AraC_binding"/>
    <property type="match status" value="1"/>
</dbReference>
<gene>
    <name evidence="4" type="ORF">FM114_07295</name>
</gene>
<dbReference type="GO" id="GO:0003677">
    <property type="term" value="F:DNA binding"/>
    <property type="evidence" value="ECO:0007669"/>
    <property type="project" value="UniProtKB-KW"/>
</dbReference>
<dbReference type="STRING" id="1255658.FM114_07295"/>
<dbReference type="PANTHER" id="PTHR37694">
    <property type="entry name" value="SLR8022 PROTEIN"/>
    <property type="match status" value="1"/>
</dbReference>
<sequence length="134" mass="14417">MSNENLEEFAPEDPRAGHVDQGDDAGQTDGAATYVASTFDQSASRGGRPGATAVVDNETTKVVAFEFAAGDELKEHAARHPVLIQVLRGRVDFTLPDRTVELVPGSLLHLTPMLRHAVRATEPTTLTVTMLLPR</sequence>
<dbReference type="InterPro" id="IPR003313">
    <property type="entry name" value="AraC-bd"/>
</dbReference>
<feature type="domain" description="AraC-type arabinose-binding/dimerisation" evidence="3">
    <location>
        <begin position="71"/>
        <end position="132"/>
    </location>
</feature>
<reference evidence="4 5" key="1">
    <citation type="submission" date="2017-02" db="EMBL/GenBank/DDBJ databases">
        <authorList>
            <person name="Peterson S.W."/>
        </authorList>
    </citation>
    <scope>NUCLEOTIDE SEQUENCE [LARGE SCALE GENOMIC DNA]</scope>
    <source>
        <strain evidence="4 5">LSP_Lj1</strain>
    </source>
</reference>
<feature type="compositionally biased region" description="Acidic residues" evidence="2">
    <location>
        <begin position="1"/>
        <end position="11"/>
    </location>
</feature>
<evidence type="ECO:0000259" key="3">
    <source>
        <dbReference type="Pfam" id="PF02311"/>
    </source>
</evidence>
<dbReference type="InterPro" id="IPR011051">
    <property type="entry name" value="RmlC_Cupin_sf"/>
</dbReference>
<dbReference type="AlphaFoldDB" id="A0A1R4JFX1"/>
<dbReference type="SUPFAM" id="SSF51182">
    <property type="entry name" value="RmlC-like cupins"/>
    <property type="match status" value="1"/>
</dbReference>
<proteinExistence type="predicted"/>
<evidence type="ECO:0000256" key="2">
    <source>
        <dbReference type="SAM" id="MobiDB-lite"/>
    </source>
</evidence>
<dbReference type="RefSeq" id="WP_218668484.1">
    <property type="nucleotide sequence ID" value="NZ_FUKQ01000029.1"/>
</dbReference>
<dbReference type="Proteomes" id="UP000188342">
    <property type="component" value="Unassembled WGS sequence"/>
</dbReference>
<dbReference type="EMBL" id="FUKQ01000029">
    <property type="protein sequence ID" value="SJN30907.1"/>
    <property type="molecule type" value="Genomic_DNA"/>
</dbReference>
<keyword evidence="5" id="KW-1185">Reference proteome</keyword>
<feature type="region of interest" description="Disordered" evidence="2">
    <location>
        <begin position="1"/>
        <end position="29"/>
    </location>
</feature>
<keyword evidence="1" id="KW-0238">DNA-binding</keyword>
<evidence type="ECO:0000313" key="5">
    <source>
        <dbReference type="Proteomes" id="UP000188342"/>
    </source>
</evidence>
<evidence type="ECO:0000256" key="1">
    <source>
        <dbReference type="ARBA" id="ARBA00023125"/>
    </source>
</evidence>
<feature type="compositionally biased region" description="Basic and acidic residues" evidence="2">
    <location>
        <begin position="12"/>
        <end position="21"/>
    </location>
</feature>
<dbReference type="PANTHER" id="PTHR37694:SF1">
    <property type="entry name" value="SLR8022 PROTEIN"/>
    <property type="match status" value="1"/>
</dbReference>
<organism evidence="4 5">
    <name type="scientific">Luteococcus japonicus LSP_Lj1</name>
    <dbReference type="NCBI Taxonomy" id="1255658"/>
    <lineage>
        <taxon>Bacteria</taxon>
        <taxon>Bacillati</taxon>
        <taxon>Actinomycetota</taxon>
        <taxon>Actinomycetes</taxon>
        <taxon>Propionibacteriales</taxon>
        <taxon>Propionibacteriaceae</taxon>
        <taxon>Luteococcus</taxon>
    </lineage>
</organism>
<dbReference type="CDD" id="cd02230">
    <property type="entry name" value="cupin_HP0902-like"/>
    <property type="match status" value="1"/>
</dbReference>
<protein>
    <recommendedName>
        <fullName evidence="3">AraC-type arabinose-binding/dimerisation domain-containing protein</fullName>
    </recommendedName>
</protein>
<dbReference type="GO" id="GO:0006355">
    <property type="term" value="P:regulation of DNA-templated transcription"/>
    <property type="evidence" value="ECO:0007669"/>
    <property type="project" value="InterPro"/>
</dbReference>
<accession>A0A1R4JFX1</accession>
<dbReference type="InterPro" id="IPR014710">
    <property type="entry name" value="RmlC-like_jellyroll"/>
</dbReference>